<dbReference type="EMBL" id="BJUG01000001">
    <property type="protein sequence ID" value="GEK35817.1"/>
    <property type="molecule type" value="Genomic_DNA"/>
</dbReference>
<dbReference type="RefSeq" id="WP_071868678.1">
    <property type="nucleotide sequence ID" value="NZ_JAQDNZ010000003.1"/>
</dbReference>
<dbReference type="InterPro" id="IPR027417">
    <property type="entry name" value="P-loop_NTPase"/>
</dbReference>
<dbReference type="Proteomes" id="UP000321361">
    <property type="component" value="Unassembled WGS sequence"/>
</dbReference>
<evidence type="ECO:0000313" key="4">
    <source>
        <dbReference type="Proteomes" id="UP000321361"/>
    </source>
</evidence>
<feature type="domain" description="AAA" evidence="1">
    <location>
        <begin position="19"/>
        <end position="146"/>
    </location>
</feature>
<accession>A0A510WA80</accession>
<organism evidence="3 4">
    <name type="scientific">Enterococcus thailandicus</name>
    <dbReference type="NCBI Taxonomy" id="417368"/>
    <lineage>
        <taxon>Bacteria</taxon>
        <taxon>Bacillati</taxon>
        <taxon>Bacillota</taxon>
        <taxon>Bacilli</taxon>
        <taxon>Lactobacillales</taxon>
        <taxon>Enterococcaceae</taxon>
        <taxon>Enterococcus</taxon>
    </lineage>
</organism>
<evidence type="ECO:0000313" key="3">
    <source>
        <dbReference type="EMBL" id="GEK35817.1"/>
    </source>
</evidence>
<dbReference type="InterPro" id="IPR025420">
    <property type="entry name" value="DUF4143"/>
</dbReference>
<comment type="caution">
    <text evidence="3">The sequence shown here is derived from an EMBL/GenBank/DDBJ whole genome shotgun (WGS) entry which is preliminary data.</text>
</comment>
<proteinExistence type="predicted"/>
<dbReference type="PANTHER" id="PTHR33295">
    <property type="entry name" value="ATPASE"/>
    <property type="match status" value="1"/>
</dbReference>
<dbReference type="InterPro" id="IPR041682">
    <property type="entry name" value="AAA_14"/>
</dbReference>
<dbReference type="Pfam" id="PF13173">
    <property type="entry name" value="AAA_14"/>
    <property type="match status" value="1"/>
</dbReference>
<protein>
    <submittedName>
        <fullName evidence="3">Uncharacterized protein</fullName>
    </submittedName>
</protein>
<reference evidence="3 4" key="1">
    <citation type="submission" date="2019-07" db="EMBL/GenBank/DDBJ databases">
        <title>Whole genome shotgun sequence of Enterococcus thailandicus NBRC 101867.</title>
        <authorList>
            <person name="Hosoyama A."/>
            <person name="Uohara A."/>
            <person name="Ohji S."/>
            <person name="Ichikawa N."/>
        </authorList>
    </citation>
    <scope>NUCLEOTIDE SEQUENCE [LARGE SCALE GENOMIC DNA]</scope>
    <source>
        <strain evidence="3 4">NBRC 101867</strain>
    </source>
</reference>
<gene>
    <name evidence="3" type="ORF">ETH01_01040</name>
</gene>
<name>A0A510WA80_ENTTH</name>
<dbReference type="AlphaFoldDB" id="A0A510WA80"/>
<sequence>MFERPIYLNKMIQLKDSDAIKILTGVRGSGKSSLMKLYKIHLINEGIPDRNIVYMDFESYDYQSINNQERLRTALKKLNLQIQDGIYWLFDEIQLVTGWQQVINDLKAISDCDVMIAGSNSDILSEELDGGCSEITVHPLSFKEFLQVKQMSSDSRPIDEVYDEFEKYGGMPAVLLTHDESKNTALQGIFASSVLRDVVYKSFIKDSASLKGVISFLLTNIGSFLNASKISNTLNDRGVVTSVPTVRRYLNLLETSYLFDKVKKYDIENHEYLKTNSKYFMVDSGLNRSTFGQAADNISSMESIVYMELKRRGYHVDVGYLDNREIGFVATRLDETVYIRSVFDLSEAIDATKVFNKINDNCKKMLVSSYYQETKQENDIEIKYIVDWLLE</sequence>
<dbReference type="SUPFAM" id="SSF52540">
    <property type="entry name" value="P-loop containing nucleoside triphosphate hydrolases"/>
    <property type="match status" value="1"/>
</dbReference>
<dbReference type="PANTHER" id="PTHR33295:SF20">
    <property type="entry name" value="ATPASE"/>
    <property type="match status" value="1"/>
</dbReference>
<feature type="domain" description="DUF4143" evidence="2">
    <location>
        <begin position="196"/>
        <end position="332"/>
    </location>
</feature>
<dbReference type="Pfam" id="PF13635">
    <property type="entry name" value="DUF4143"/>
    <property type="match status" value="1"/>
</dbReference>
<dbReference type="OrthoDB" id="9801684at2"/>
<evidence type="ECO:0000259" key="2">
    <source>
        <dbReference type="Pfam" id="PF13635"/>
    </source>
</evidence>
<evidence type="ECO:0000259" key="1">
    <source>
        <dbReference type="Pfam" id="PF13173"/>
    </source>
</evidence>